<feature type="compositionally biased region" description="Basic and acidic residues" evidence="1">
    <location>
        <begin position="16"/>
        <end position="31"/>
    </location>
</feature>
<feature type="compositionally biased region" description="Polar residues" evidence="1">
    <location>
        <begin position="1"/>
        <end position="15"/>
    </location>
</feature>
<name>A0ABP1Q6N8_9HEXA</name>
<dbReference type="EMBL" id="CAXLJM020000024">
    <property type="protein sequence ID" value="CAL8091401.1"/>
    <property type="molecule type" value="Genomic_DNA"/>
</dbReference>
<reference evidence="2 3" key="1">
    <citation type="submission" date="2024-08" db="EMBL/GenBank/DDBJ databases">
        <authorList>
            <person name="Cucini C."/>
            <person name="Frati F."/>
        </authorList>
    </citation>
    <scope>NUCLEOTIDE SEQUENCE [LARGE SCALE GENOMIC DNA]</scope>
</reference>
<feature type="compositionally biased region" description="Basic residues" evidence="1">
    <location>
        <begin position="39"/>
        <end position="60"/>
    </location>
</feature>
<feature type="compositionally biased region" description="Polar residues" evidence="1">
    <location>
        <begin position="78"/>
        <end position="88"/>
    </location>
</feature>
<accession>A0ABP1Q6N8</accession>
<evidence type="ECO:0008006" key="4">
    <source>
        <dbReference type="Google" id="ProtNLM"/>
    </source>
</evidence>
<protein>
    <recommendedName>
        <fullName evidence="4">C2H2-type domain-containing protein</fullName>
    </recommendedName>
</protein>
<keyword evidence="3" id="KW-1185">Reference proteome</keyword>
<evidence type="ECO:0000313" key="3">
    <source>
        <dbReference type="Proteomes" id="UP001642540"/>
    </source>
</evidence>
<evidence type="ECO:0000313" key="2">
    <source>
        <dbReference type="EMBL" id="CAL8091401.1"/>
    </source>
</evidence>
<dbReference type="Proteomes" id="UP001642540">
    <property type="component" value="Unassembled WGS sequence"/>
</dbReference>
<feature type="region of interest" description="Disordered" evidence="1">
    <location>
        <begin position="1"/>
        <end position="146"/>
    </location>
</feature>
<sequence length="282" mass="31307">MDTDCSSEGSTSGNPRTERKRSSMIEDKSDEGNLFTSPAKKKLKTNKKAKEHRLIKKGLRVPKVPNKPLSNGEEDSISIGTNLVSTPNDDPRDASYAENSAKRRKQRPKTFNVKATALDSDNNTDESEGSPAKRRVLAAPERTETKAARKKRVRKYTKGDATIKKVIVELEASIGPCVLSAAQEARAMGSTIRFKSLLERALAKVNASKDSLLTTDLLTFPSSVAFSEMNEIMKAKYQYVEKVNEWYCHFCKKAYGSKSGFYAHIPRYGSFKSHTSELLGSK</sequence>
<comment type="caution">
    <text evidence="2">The sequence shown here is derived from an EMBL/GenBank/DDBJ whole genome shotgun (WGS) entry which is preliminary data.</text>
</comment>
<proteinExistence type="predicted"/>
<gene>
    <name evidence="2" type="ORF">ODALV1_LOCUS7925</name>
</gene>
<organism evidence="2 3">
    <name type="scientific">Orchesella dallaii</name>
    <dbReference type="NCBI Taxonomy" id="48710"/>
    <lineage>
        <taxon>Eukaryota</taxon>
        <taxon>Metazoa</taxon>
        <taxon>Ecdysozoa</taxon>
        <taxon>Arthropoda</taxon>
        <taxon>Hexapoda</taxon>
        <taxon>Collembola</taxon>
        <taxon>Entomobryomorpha</taxon>
        <taxon>Entomobryoidea</taxon>
        <taxon>Orchesellidae</taxon>
        <taxon>Orchesellinae</taxon>
        <taxon>Orchesella</taxon>
    </lineage>
</organism>
<evidence type="ECO:0000256" key="1">
    <source>
        <dbReference type="SAM" id="MobiDB-lite"/>
    </source>
</evidence>